<dbReference type="EMBL" id="FSRU01000001">
    <property type="protein sequence ID" value="SIO11356.1"/>
    <property type="molecule type" value="Genomic_DNA"/>
</dbReference>
<keyword evidence="2" id="KW-1185">Reference proteome</keyword>
<gene>
    <name evidence="1" type="ORF">SAMN05444165_0983</name>
</gene>
<reference evidence="1 2" key="1">
    <citation type="submission" date="2016-11" db="EMBL/GenBank/DDBJ databases">
        <authorList>
            <person name="Jaros S."/>
            <person name="Januszkiewicz K."/>
            <person name="Wedrychowicz H."/>
        </authorList>
    </citation>
    <scope>NUCLEOTIDE SEQUENCE [LARGE SCALE GENOMIC DNA]</scope>
    <source>
        <strain evidence="1 2">GAS95</strain>
    </source>
</reference>
<dbReference type="AlphaFoldDB" id="A0A1N6GV12"/>
<accession>A0A1N6GV12</accession>
<evidence type="ECO:0000313" key="1">
    <source>
        <dbReference type="EMBL" id="SIO11356.1"/>
    </source>
</evidence>
<name>A0A1N6GV12_9BURK</name>
<evidence type="ECO:0000313" key="2">
    <source>
        <dbReference type="Proteomes" id="UP000185151"/>
    </source>
</evidence>
<proteinExistence type="predicted"/>
<dbReference type="Proteomes" id="UP000185151">
    <property type="component" value="Unassembled WGS sequence"/>
</dbReference>
<organism evidence="1 2">
    <name type="scientific">Paraburkholderia phenazinium</name>
    <dbReference type="NCBI Taxonomy" id="60549"/>
    <lineage>
        <taxon>Bacteria</taxon>
        <taxon>Pseudomonadati</taxon>
        <taxon>Pseudomonadota</taxon>
        <taxon>Betaproteobacteria</taxon>
        <taxon>Burkholderiales</taxon>
        <taxon>Burkholderiaceae</taxon>
        <taxon>Paraburkholderia</taxon>
    </lineage>
</organism>
<sequence length="184" mass="20085">MAEIPEQLTQRSKGRSDYAVATKEYRQEIRRRMKKPVRVGETMKTKLGAAIAAVLIAGVLTGCADVPDKNTPEAGTYGTYPKDYKALIDAYQQTTFKEPSSAVVQYLNEPSTGWTRTAPGAPAVFGYRVCLIVNTKNSYSGDVGNLLTEVFIRNEKVMSYRVADHSSSAYDAVVQSACDSASPK</sequence>
<protein>
    <submittedName>
        <fullName evidence="1">Uncharacterized protein</fullName>
    </submittedName>
</protein>